<dbReference type="EMBL" id="SPNW01000026">
    <property type="protein sequence ID" value="TIA89563.1"/>
    <property type="molecule type" value="Genomic_DNA"/>
</dbReference>
<comment type="caution">
    <text evidence="2">The sequence shown here is derived from an EMBL/GenBank/DDBJ whole genome shotgun (WGS) entry which is preliminary data.</text>
</comment>
<organism evidence="2 3">
    <name type="scientific">Wallemia hederae</name>
    <dbReference type="NCBI Taxonomy" id="1540922"/>
    <lineage>
        <taxon>Eukaryota</taxon>
        <taxon>Fungi</taxon>
        <taxon>Dikarya</taxon>
        <taxon>Basidiomycota</taxon>
        <taxon>Wallemiomycotina</taxon>
        <taxon>Wallemiomycetes</taxon>
        <taxon>Wallemiales</taxon>
        <taxon>Wallemiaceae</taxon>
        <taxon>Wallemia</taxon>
    </lineage>
</organism>
<feature type="compositionally biased region" description="Basic residues" evidence="1">
    <location>
        <begin position="153"/>
        <end position="163"/>
    </location>
</feature>
<feature type="compositionally biased region" description="Basic and acidic residues" evidence="1">
    <location>
        <begin position="164"/>
        <end position="175"/>
    </location>
</feature>
<accession>A0A4V4LTD2</accession>
<name>A0A4V4LTD2_9BASI</name>
<feature type="compositionally biased region" description="Acidic residues" evidence="1">
    <location>
        <begin position="176"/>
        <end position="187"/>
    </location>
</feature>
<evidence type="ECO:0000313" key="2">
    <source>
        <dbReference type="EMBL" id="TIA89563.1"/>
    </source>
</evidence>
<proteinExistence type="predicted"/>
<evidence type="ECO:0000313" key="3">
    <source>
        <dbReference type="Proteomes" id="UP000310189"/>
    </source>
</evidence>
<evidence type="ECO:0000256" key="1">
    <source>
        <dbReference type="SAM" id="MobiDB-lite"/>
    </source>
</evidence>
<reference evidence="2 3" key="1">
    <citation type="submission" date="2019-03" db="EMBL/GenBank/DDBJ databases">
        <title>Sequencing 23 genomes of Wallemia ichthyophaga.</title>
        <authorList>
            <person name="Gostincar C."/>
        </authorList>
    </citation>
    <scope>NUCLEOTIDE SEQUENCE [LARGE SCALE GENOMIC DNA]</scope>
    <source>
        <strain evidence="2 3">EXF-5753</strain>
    </source>
</reference>
<protein>
    <submittedName>
        <fullName evidence="2">Uncharacterized protein</fullName>
    </submittedName>
</protein>
<feature type="region of interest" description="Disordered" evidence="1">
    <location>
        <begin position="108"/>
        <end position="217"/>
    </location>
</feature>
<keyword evidence="3" id="KW-1185">Reference proteome</keyword>
<dbReference type="OrthoDB" id="2152119at2759"/>
<dbReference type="Proteomes" id="UP000310189">
    <property type="component" value="Unassembled WGS sequence"/>
</dbReference>
<sequence length="217" mass="24569">MQIAELIGVFGAEKKRETLTHSIDVAVAFMRSYVLTLGKAGAKISSSAWYSHCWDGYQNIRNNYNKERTPKWAIRYKLVDVEKYKKRQQRNAWRDRYEGGIDSSGMFDARSSMSSDSSGKPFDVPFNTGSGPIDTGSGSGSSNLVSDLQAGMTRKRGKKAHKKDRWERSRISREELDPDYDTEEPEEPVGLYSSARTSREVRAEDNGNLAPDLRHEF</sequence>
<gene>
    <name evidence="2" type="ORF">E3P99_02034</name>
</gene>
<dbReference type="AlphaFoldDB" id="A0A4V4LTD2"/>